<dbReference type="PANTHER" id="PTHR43162:SF1">
    <property type="entry name" value="PRESTALK A DIFFERENTIATION PROTEIN A"/>
    <property type="match status" value="1"/>
</dbReference>
<organism evidence="2 3">
    <name type="scientific">Winogradskya consettensis</name>
    <dbReference type="NCBI Taxonomy" id="113560"/>
    <lineage>
        <taxon>Bacteria</taxon>
        <taxon>Bacillati</taxon>
        <taxon>Actinomycetota</taxon>
        <taxon>Actinomycetes</taxon>
        <taxon>Micromonosporales</taxon>
        <taxon>Micromonosporaceae</taxon>
        <taxon>Winogradskya</taxon>
    </lineage>
</organism>
<accession>A0A919VW87</accession>
<dbReference type="Pfam" id="PF13460">
    <property type="entry name" value="NAD_binding_10"/>
    <property type="match status" value="1"/>
</dbReference>
<dbReference type="SUPFAM" id="SSF51735">
    <property type="entry name" value="NAD(P)-binding Rossmann-fold domains"/>
    <property type="match status" value="1"/>
</dbReference>
<dbReference type="Gene3D" id="3.40.50.720">
    <property type="entry name" value="NAD(P)-binding Rossmann-like Domain"/>
    <property type="match status" value="1"/>
</dbReference>
<keyword evidence="3" id="KW-1185">Reference proteome</keyword>
<dbReference type="InterPro" id="IPR051604">
    <property type="entry name" value="Ergot_Alk_Oxidoreductase"/>
</dbReference>
<protein>
    <submittedName>
        <fullName evidence="2">Nucleotide-diphosphate-sugar epimerase</fullName>
    </submittedName>
</protein>
<dbReference type="InterPro" id="IPR036291">
    <property type="entry name" value="NAD(P)-bd_dom_sf"/>
</dbReference>
<feature type="domain" description="NAD(P)-binding" evidence="1">
    <location>
        <begin position="7"/>
        <end position="178"/>
    </location>
</feature>
<dbReference type="RefSeq" id="WP_213000946.1">
    <property type="nucleotide sequence ID" value="NZ_BAAATW010000017.1"/>
</dbReference>
<dbReference type="Proteomes" id="UP000680865">
    <property type="component" value="Unassembled WGS sequence"/>
</dbReference>
<gene>
    <name evidence="2" type="ORF">Aco04nite_64300</name>
</gene>
<dbReference type="AlphaFoldDB" id="A0A919VW87"/>
<name>A0A919VW87_9ACTN</name>
<evidence type="ECO:0000259" key="1">
    <source>
        <dbReference type="Pfam" id="PF13460"/>
    </source>
</evidence>
<proteinExistence type="predicted"/>
<dbReference type="InterPro" id="IPR016040">
    <property type="entry name" value="NAD(P)-bd_dom"/>
</dbReference>
<comment type="caution">
    <text evidence="2">The sequence shown here is derived from an EMBL/GenBank/DDBJ whole genome shotgun (WGS) entry which is preliminary data.</text>
</comment>
<dbReference type="PANTHER" id="PTHR43162">
    <property type="match status" value="1"/>
</dbReference>
<dbReference type="EMBL" id="BOQP01000036">
    <property type="protein sequence ID" value="GIM79196.1"/>
    <property type="molecule type" value="Genomic_DNA"/>
</dbReference>
<evidence type="ECO:0000313" key="2">
    <source>
        <dbReference type="EMBL" id="GIM79196.1"/>
    </source>
</evidence>
<sequence length="274" mass="29508">MTILITGATGAVGRHLVTRLVDQGERVRATSRKPQQAGLPPEVDVVFADPPEFGAEVFEGVDRMFVFPFECGVEQLITAAVAAGVERFVVFSSLAAAGELPRDVASVSYAHHRAVEQAVTSRTDNWTILRPGTFANNLLSWAWPIKAGTPIRAPYVHSAQPPIHEADIADAAAVALAEEGHRGLIYPLTGPASLTKTEQVAAIGAGIGRDLRLVEISPDEFRADVAQFLPESIIAMLLTYWQETVDVPDPVRPGTGSRTLEQWARDHRADFGAA</sequence>
<evidence type="ECO:0000313" key="3">
    <source>
        <dbReference type="Proteomes" id="UP000680865"/>
    </source>
</evidence>
<reference evidence="2" key="1">
    <citation type="submission" date="2021-03" db="EMBL/GenBank/DDBJ databases">
        <title>Whole genome shotgun sequence of Actinoplanes consettensis NBRC 14913.</title>
        <authorList>
            <person name="Komaki H."/>
            <person name="Tamura T."/>
        </authorList>
    </citation>
    <scope>NUCLEOTIDE SEQUENCE</scope>
    <source>
        <strain evidence="2">NBRC 14913</strain>
    </source>
</reference>